<comment type="function">
    <text evidence="9">Component of the Mediator complex, a coactivator involved in regulated transcription of nearly all RNA polymerase II-dependent genes. Mediator functions as a bridge to convey information from gene-specific regulatory proteins to the basal RNA polymerase II transcription machinery. Mediator is recruited to promoters by direct interactions with regulatory proteins and serves as a scaffold for the assembly of a functional preinitiation complex with RNA polymerase II and the general transcription factors.</text>
</comment>
<evidence type="ECO:0000256" key="7">
    <source>
        <dbReference type="ARBA" id="ARBA00023163"/>
    </source>
</evidence>
<name>A0AAV3PSF2_LITER</name>
<keyword evidence="5 9" id="KW-0805">Transcription regulation</keyword>
<reference evidence="14 15" key="1">
    <citation type="submission" date="2024-01" db="EMBL/GenBank/DDBJ databases">
        <title>The complete chloroplast genome sequence of Lithospermum erythrorhizon: insights into the phylogenetic relationship among Boraginaceae species and the maternal lineages of purple gromwells.</title>
        <authorList>
            <person name="Okada T."/>
            <person name="Watanabe K."/>
        </authorList>
    </citation>
    <scope>NUCLEOTIDE SEQUENCE [LARGE SCALE GENOMIC DNA]</scope>
</reference>
<feature type="domain" description="MID" evidence="13">
    <location>
        <begin position="1124"/>
        <end position="1359"/>
    </location>
</feature>
<comment type="caution">
    <text evidence="14">The sequence shown here is derived from an EMBL/GenBank/DDBJ whole genome shotgun (WGS) entry which is preliminary data.</text>
</comment>
<feature type="compositionally biased region" description="Low complexity" evidence="10">
    <location>
        <begin position="399"/>
        <end position="422"/>
    </location>
</feature>
<evidence type="ECO:0000313" key="15">
    <source>
        <dbReference type="Proteomes" id="UP001454036"/>
    </source>
</evidence>
<dbReference type="EMBL" id="BAABME010002294">
    <property type="protein sequence ID" value="GAA0154001.1"/>
    <property type="molecule type" value="Genomic_DNA"/>
</dbReference>
<feature type="compositionally biased region" description="Basic and acidic residues" evidence="10">
    <location>
        <begin position="1055"/>
        <end position="1065"/>
    </location>
</feature>
<evidence type="ECO:0000256" key="8">
    <source>
        <dbReference type="ARBA" id="ARBA00023242"/>
    </source>
</evidence>
<evidence type="ECO:0000259" key="13">
    <source>
        <dbReference type="Pfam" id="PF18296"/>
    </source>
</evidence>
<dbReference type="InterPro" id="IPR009401">
    <property type="entry name" value="Med13_C"/>
</dbReference>
<keyword evidence="6 9" id="KW-0010">Activator</keyword>
<feature type="compositionally biased region" description="Polar residues" evidence="10">
    <location>
        <begin position="662"/>
        <end position="671"/>
    </location>
</feature>
<feature type="compositionally biased region" description="Polar residues" evidence="10">
    <location>
        <begin position="471"/>
        <end position="495"/>
    </location>
</feature>
<feature type="region of interest" description="Disordered" evidence="10">
    <location>
        <begin position="1033"/>
        <end position="1077"/>
    </location>
</feature>
<dbReference type="PANTHER" id="PTHR48249">
    <property type="entry name" value="MEDIATOR OF RNA POLYMERASE II TRANSCRIPTION SUBUNIT 13"/>
    <property type="match status" value="1"/>
</dbReference>
<keyword evidence="15" id="KW-1185">Reference proteome</keyword>
<protein>
    <recommendedName>
        <fullName evidence="3 9">Mediator of RNA polymerase II transcription subunit 13</fullName>
    </recommendedName>
</protein>
<evidence type="ECO:0000259" key="12">
    <source>
        <dbReference type="Pfam" id="PF11597"/>
    </source>
</evidence>
<keyword evidence="4 9" id="KW-0678">Repressor</keyword>
<comment type="similarity">
    <text evidence="2 9">Belongs to the Mediator complex subunit 13 family.</text>
</comment>
<comment type="subunit">
    <text evidence="9">Component of the Mediator complex.</text>
</comment>
<evidence type="ECO:0000256" key="5">
    <source>
        <dbReference type="ARBA" id="ARBA00023015"/>
    </source>
</evidence>
<dbReference type="Pfam" id="PF06333">
    <property type="entry name" value="Med13_C"/>
    <property type="match status" value="1"/>
</dbReference>
<accession>A0AAV3PSF2</accession>
<evidence type="ECO:0000256" key="4">
    <source>
        <dbReference type="ARBA" id="ARBA00022491"/>
    </source>
</evidence>
<dbReference type="PANTHER" id="PTHR48249:SF3">
    <property type="entry name" value="MEDIATOR OF RNA POLYMERASE II TRANSCRIPTION SUBUNIT 13"/>
    <property type="match status" value="1"/>
</dbReference>
<keyword evidence="8 9" id="KW-0539">Nucleus</keyword>
<dbReference type="GO" id="GO:0016592">
    <property type="term" value="C:mediator complex"/>
    <property type="evidence" value="ECO:0007669"/>
    <property type="project" value="InterPro"/>
</dbReference>
<dbReference type="GO" id="GO:0045944">
    <property type="term" value="P:positive regulation of transcription by RNA polymerase II"/>
    <property type="evidence" value="ECO:0007669"/>
    <property type="project" value="TreeGrafter"/>
</dbReference>
<evidence type="ECO:0000256" key="10">
    <source>
        <dbReference type="SAM" id="MobiDB-lite"/>
    </source>
</evidence>
<evidence type="ECO:0000256" key="1">
    <source>
        <dbReference type="ARBA" id="ARBA00004123"/>
    </source>
</evidence>
<evidence type="ECO:0000256" key="6">
    <source>
        <dbReference type="ARBA" id="ARBA00023159"/>
    </source>
</evidence>
<feature type="region of interest" description="Disordered" evidence="10">
    <location>
        <begin position="471"/>
        <end position="497"/>
    </location>
</feature>
<evidence type="ECO:0000313" key="14">
    <source>
        <dbReference type="EMBL" id="GAA0154001.1"/>
    </source>
</evidence>
<evidence type="ECO:0000256" key="9">
    <source>
        <dbReference type="RuleBase" id="RU364134"/>
    </source>
</evidence>
<comment type="subcellular location">
    <subcellularLocation>
        <location evidence="1 9">Nucleus</location>
    </subcellularLocation>
</comment>
<feature type="domain" description="Mediator complex subunit Med13 C-terminal" evidence="11">
    <location>
        <begin position="1522"/>
        <end position="1919"/>
    </location>
</feature>
<sequence length="1942" mass="209997">MWTNVFKIGGLNEISWFQFLPHESDFSSLADKSVKIDQKDAGAMLVLSSHLQLQKEGFLSTWTNSFVGPWDPSQGLHNPDEKIKLWLFLPGHHTSIVDKAKPFVSHLRVLGSGLWVAPGESEEVATALSQALKNSIERALRGYSYIRFGDVFSRYHPSSPSEELFRRGQPVLEFIFSATEEAIFVHVMISAKHVRALSSGDMEAVFHQSTKRSGVTLPVLVSPNGMHGRLTGCCPNDLVKQVYLSSGKLSDNEVVGLEKKVSQGSSSQLRGKSCYAEVTIGCPDSAGDKLLQRSSSSNKNIVKQHVSETPVTGRVGHGCFPDQASFSERVLIYPVEAVLVPVMQTSPAKSYLKRFWLQNWIGPSLSGTSIFMHCNRKLDYKDGCWHELKSIRSQLLCHSSSNSNNSSISNITSSSSKTSGSGDLEADADSLACRQSGLSSVGQSNNDTLKSGSKRTRAGISESFSQLGTVVNPLTNGEVNTSTITGATNDPTGSQYGWDDDEPGVCMDIQALLTEFGDFGDFFENDILPFGEPPGTAESHALMSTTPDCGDVNSSPCTTSMMDVSDQMLMPIGMTSLDSFNPPPQLKEDSFSMIEEVLNNGGTSSQADCTLTSINNEFDHLVKAEVMLTFAPEYGAVETPNSEVCSSIFRSPYVPNSRKAETATSSSNSYVYSAKPPSPRFNGSNDKSGSLVLAKARGRQNSGPGLQLEQYYTHVESGRDAIDNKLLASTKVDHGTVLAASTSFPGSNYPTAVNSDDANILSDPSKTNSFFPFVKSVLASEVECLMYQAFMCKIRHALFSSSGSLPVGLSRSSGSMVLNRSHGDPSTTADHKSSRYEVKKQEQIPARIAGDIGGGPLDGSFSTPVGVWRSVGVPRTGIATSNIEVSPSVPQYSFLEESMLSYGLRQPLHEFLDGMGLLVQQGTSFVDLALDADCTDGPFSWLALQEQWRRGFCCGPSKVHAGCGGMLSSGHSLDISGVELVDPYSIDVQASLTISLLQSDIKSALKSAFGTLDGPLSISDWCRGRSLEAGNIGDGFSAESTASPSEGRDSSYGTRMDETSEKRSNQEAYASESEHQSGARVRPTLAVVPFPAILVGYQDDWLKCSASSLKFWEKAPFEPYASQKHMTYYVVCPDIDPLTTAAADFFQQLGTVYETCKLGVHSPQSLGNEMDIDSGKLASSGFVLLDCPQSMKIDSSTASMLGSISDYFLSLSNGWDVASFLKSLSKVLKTLKLVSCLATNLKEGNSGACVVVYVVCPFPEPLAVLQTLTESSVALGSSLFSSDKERRSMLYNQVGKALSHLAAVDETLSNVVALSGSSIPKLVLQIVTVDAIFRVTSPALNELTVLKEIAFTVYNKARRVSRGSSNTMVPPSSSSDRSHSSLMHMTTPASGLWKDCIPPRVTGSSLQRESEVESSLRAATWENSWQTSRIGGMGYDPIRIGDVPVQEVLHYMFEPLFILAEPGSLDRAVLPPVFSNTSESSRLSLDYSTSSNAMQSSASSGTGDIGMTSQSDVTTEQEFASGSHKTMPSLHCCYGWTEDWRWLVCIWTDSRGELLDSYIYPFGGISGRQDTKGLQSLFIQILQQGCQILQACPADPGFVKARDFVIARIGCFFELECQEWQKALYAVGGSEMKKWSLQLRRSVADGLPTSNNGTSLQQQDMGTQERTLASPNTLYNSQTKASSFMKGGLGQSATRKQMIGGASMADNSRGLHQWVHSICFVSISVDHSLQLVHQADLTSPGTNQGSGILGQPSYLEGYTPVKSLGSTSASYVLIPSPSLRFLPPSPLQLPTCLTAESPPLAHLLHSKGSAIPLSTGFVVSKAVPSMRKDPLNISKEWPSVLSVGLVDYYGSSSVAQEKFVKNASKLGGKSATSESRDVELEAHLILEGVAAELHALSWMTASPMYLERRSALPFHCDMVLRLRRLLYFADKELSKQTDKSQV</sequence>
<feature type="region of interest" description="Disordered" evidence="10">
    <location>
        <begin position="399"/>
        <end position="457"/>
    </location>
</feature>
<feature type="domain" description="Mediator complex subunit Med13 N-terminal" evidence="12">
    <location>
        <begin position="2"/>
        <end position="252"/>
    </location>
</feature>
<feature type="region of interest" description="Disordered" evidence="10">
    <location>
        <begin position="1362"/>
        <end position="1384"/>
    </location>
</feature>
<dbReference type="Pfam" id="PF11597">
    <property type="entry name" value="Med13_N"/>
    <property type="match status" value="1"/>
</dbReference>
<dbReference type="GO" id="GO:0003713">
    <property type="term" value="F:transcription coactivator activity"/>
    <property type="evidence" value="ECO:0007669"/>
    <property type="project" value="TreeGrafter"/>
</dbReference>
<gene>
    <name evidence="14" type="ORF">LIER_12105</name>
</gene>
<feature type="compositionally biased region" description="Polar residues" evidence="10">
    <location>
        <begin position="436"/>
        <end position="451"/>
    </location>
</feature>
<organism evidence="14 15">
    <name type="scientific">Lithospermum erythrorhizon</name>
    <name type="common">Purple gromwell</name>
    <name type="synonym">Lithospermum officinale var. erythrorhizon</name>
    <dbReference type="NCBI Taxonomy" id="34254"/>
    <lineage>
        <taxon>Eukaryota</taxon>
        <taxon>Viridiplantae</taxon>
        <taxon>Streptophyta</taxon>
        <taxon>Embryophyta</taxon>
        <taxon>Tracheophyta</taxon>
        <taxon>Spermatophyta</taxon>
        <taxon>Magnoliopsida</taxon>
        <taxon>eudicotyledons</taxon>
        <taxon>Gunneridae</taxon>
        <taxon>Pentapetalae</taxon>
        <taxon>asterids</taxon>
        <taxon>lamiids</taxon>
        <taxon>Boraginales</taxon>
        <taxon>Boraginaceae</taxon>
        <taxon>Boraginoideae</taxon>
        <taxon>Lithospermeae</taxon>
        <taxon>Lithospermum</taxon>
    </lineage>
</organism>
<evidence type="ECO:0000256" key="2">
    <source>
        <dbReference type="ARBA" id="ARBA00009354"/>
    </source>
</evidence>
<feature type="compositionally biased region" description="Polar residues" evidence="10">
    <location>
        <begin position="1507"/>
        <end position="1520"/>
    </location>
</feature>
<dbReference type="InterPro" id="IPR051139">
    <property type="entry name" value="Mediator_complx_sub13"/>
</dbReference>
<dbReference type="InterPro" id="IPR021643">
    <property type="entry name" value="Mediator_Med13_N"/>
</dbReference>
<keyword evidence="7 9" id="KW-0804">Transcription</keyword>
<dbReference type="InterPro" id="IPR041285">
    <property type="entry name" value="MID_MedPIWI"/>
</dbReference>
<evidence type="ECO:0000259" key="11">
    <source>
        <dbReference type="Pfam" id="PF06333"/>
    </source>
</evidence>
<dbReference type="Proteomes" id="UP001454036">
    <property type="component" value="Unassembled WGS sequence"/>
</dbReference>
<feature type="region of interest" description="Disordered" evidence="10">
    <location>
        <begin position="656"/>
        <end position="687"/>
    </location>
</feature>
<feature type="region of interest" description="Disordered" evidence="10">
    <location>
        <begin position="1493"/>
        <end position="1520"/>
    </location>
</feature>
<evidence type="ECO:0000256" key="3">
    <source>
        <dbReference type="ARBA" id="ARBA00019618"/>
    </source>
</evidence>
<proteinExistence type="inferred from homology"/>
<dbReference type="Pfam" id="PF18296">
    <property type="entry name" value="MID_MedPIWI"/>
    <property type="match status" value="1"/>
</dbReference>